<evidence type="ECO:0000313" key="9">
    <source>
        <dbReference type="EMBL" id="MDQ0169402.1"/>
    </source>
</evidence>
<evidence type="ECO:0000256" key="5">
    <source>
        <dbReference type="ARBA" id="ARBA00023157"/>
    </source>
</evidence>
<dbReference type="CDD" id="cd02947">
    <property type="entry name" value="TRX_family"/>
    <property type="match status" value="1"/>
</dbReference>
<sequence length="104" mass="11949">MAITEIKENEFENATKEGFVIVDFYGSNCAPCKTLERTLEELDFEAPFINIVKLKIDETENIIEQQGITSVPTVFFMKDGEVLEKKLGFIPLNEMKEIVGKYMY</sequence>
<evidence type="ECO:0000256" key="3">
    <source>
        <dbReference type="ARBA" id="ARBA00022448"/>
    </source>
</evidence>
<dbReference type="Proteomes" id="UP001233836">
    <property type="component" value="Unassembled WGS sequence"/>
</dbReference>
<dbReference type="Pfam" id="PF00085">
    <property type="entry name" value="Thioredoxin"/>
    <property type="match status" value="1"/>
</dbReference>
<gene>
    <name evidence="9" type="ORF">J2T19_000842</name>
</gene>
<evidence type="ECO:0000259" key="8">
    <source>
        <dbReference type="PROSITE" id="PS51352"/>
    </source>
</evidence>
<evidence type="ECO:0000256" key="2">
    <source>
        <dbReference type="ARBA" id="ARBA00020570"/>
    </source>
</evidence>
<comment type="similarity">
    <text evidence="1 7">Belongs to the thioredoxin family.</text>
</comment>
<dbReference type="SUPFAM" id="SSF52833">
    <property type="entry name" value="Thioredoxin-like"/>
    <property type="match status" value="1"/>
</dbReference>
<name>A0ABT9W815_9BACL</name>
<evidence type="ECO:0000313" key="10">
    <source>
        <dbReference type="Proteomes" id="UP001233836"/>
    </source>
</evidence>
<dbReference type="PANTHER" id="PTHR45663">
    <property type="entry name" value="GEO12009P1"/>
    <property type="match status" value="1"/>
</dbReference>
<feature type="domain" description="Thioredoxin" evidence="8">
    <location>
        <begin position="1"/>
        <end position="104"/>
    </location>
</feature>
<keyword evidence="5" id="KW-1015">Disulfide bond</keyword>
<evidence type="ECO:0000256" key="1">
    <source>
        <dbReference type="ARBA" id="ARBA00008987"/>
    </source>
</evidence>
<evidence type="ECO:0000256" key="7">
    <source>
        <dbReference type="PIRNR" id="PIRNR000077"/>
    </source>
</evidence>
<keyword evidence="3" id="KW-0813">Transport</keyword>
<accession>A0ABT9W815</accession>
<dbReference type="PROSITE" id="PS00194">
    <property type="entry name" value="THIOREDOXIN_1"/>
    <property type="match status" value="1"/>
</dbReference>
<dbReference type="RefSeq" id="WP_239291669.1">
    <property type="nucleotide sequence ID" value="NZ_JAUSTI010000002.1"/>
</dbReference>
<dbReference type="Gene3D" id="3.40.30.10">
    <property type="entry name" value="Glutaredoxin"/>
    <property type="match status" value="1"/>
</dbReference>
<evidence type="ECO:0000256" key="6">
    <source>
        <dbReference type="ARBA" id="ARBA00023284"/>
    </source>
</evidence>
<proteinExistence type="inferred from homology"/>
<dbReference type="InterPro" id="IPR005746">
    <property type="entry name" value="Thioredoxin"/>
</dbReference>
<dbReference type="InterPro" id="IPR036249">
    <property type="entry name" value="Thioredoxin-like_sf"/>
</dbReference>
<protein>
    <recommendedName>
        <fullName evidence="2 7">Thioredoxin</fullName>
    </recommendedName>
</protein>
<comment type="caution">
    <text evidence="9">The sequence shown here is derived from an EMBL/GenBank/DDBJ whole genome shotgun (WGS) entry which is preliminary data.</text>
</comment>
<dbReference type="InterPro" id="IPR013766">
    <property type="entry name" value="Thioredoxin_domain"/>
</dbReference>
<dbReference type="PROSITE" id="PS51352">
    <property type="entry name" value="THIOREDOXIN_2"/>
    <property type="match status" value="1"/>
</dbReference>
<keyword evidence="4" id="KW-0249">Electron transport</keyword>
<keyword evidence="10" id="KW-1185">Reference proteome</keyword>
<reference evidence="9 10" key="1">
    <citation type="submission" date="2023-07" db="EMBL/GenBank/DDBJ databases">
        <title>Sorghum-associated microbial communities from plants grown in Nebraska, USA.</title>
        <authorList>
            <person name="Schachtman D."/>
        </authorList>
    </citation>
    <scope>NUCLEOTIDE SEQUENCE [LARGE SCALE GENOMIC DNA]</scope>
    <source>
        <strain evidence="9 10">DS1314</strain>
    </source>
</reference>
<organism evidence="9 10">
    <name type="scientific">Paenibacillus tundrae</name>
    <dbReference type="NCBI Taxonomy" id="528187"/>
    <lineage>
        <taxon>Bacteria</taxon>
        <taxon>Bacillati</taxon>
        <taxon>Bacillota</taxon>
        <taxon>Bacilli</taxon>
        <taxon>Bacillales</taxon>
        <taxon>Paenibacillaceae</taxon>
        <taxon>Paenibacillus</taxon>
    </lineage>
</organism>
<evidence type="ECO:0000256" key="4">
    <source>
        <dbReference type="ARBA" id="ARBA00022982"/>
    </source>
</evidence>
<keyword evidence="6" id="KW-0676">Redox-active center</keyword>
<dbReference type="PIRSF" id="PIRSF000077">
    <property type="entry name" value="Thioredoxin"/>
    <property type="match status" value="1"/>
</dbReference>
<dbReference type="PANTHER" id="PTHR45663:SF11">
    <property type="entry name" value="GEO12009P1"/>
    <property type="match status" value="1"/>
</dbReference>
<dbReference type="InterPro" id="IPR017937">
    <property type="entry name" value="Thioredoxin_CS"/>
</dbReference>
<dbReference type="EMBL" id="JAUSTI010000002">
    <property type="protein sequence ID" value="MDQ0169402.1"/>
    <property type="molecule type" value="Genomic_DNA"/>
</dbReference>